<evidence type="ECO:0000313" key="14">
    <source>
        <dbReference type="Proteomes" id="UP001151699"/>
    </source>
</evidence>
<dbReference type="InterPro" id="IPR045851">
    <property type="entry name" value="AMP-bd_C_sf"/>
</dbReference>
<dbReference type="Pfam" id="PF16177">
    <property type="entry name" value="ACAS_N"/>
    <property type="match status" value="1"/>
</dbReference>
<evidence type="ECO:0000256" key="4">
    <source>
        <dbReference type="ARBA" id="ARBA00013275"/>
    </source>
</evidence>
<dbReference type="GO" id="GO:0003987">
    <property type="term" value="F:acetate-CoA ligase activity"/>
    <property type="evidence" value="ECO:0007669"/>
    <property type="project" value="UniProtKB-EC"/>
</dbReference>
<name>A0A9Q0MQL7_9DIPT</name>
<evidence type="ECO:0000259" key="11">
    <source>
        <dbReference type="Pfam" id="PF13193"/>
    </source>
</evidence>
<dbReference type="PANTHER" id="PTHR43347">
    <property type="entry name" value="ACYL-COA SYNTHETASE"/>
    <property type="match status" value="1"/>
</dbReference>
<evidence type="ECO:0000256" key="6">
    <source>
        <dbReference type="ARBA" id="ARBA00040004"/>
    </source>
</evidence>
<dbReference type="GO" id="GO:0005759">
    <property type="term" value="C:mitochondrial matrix"/>
    <property type="evidence" value="ECO:0007669"/>
    <property type="project" value="TreeGrafter"/>
</dbReference>
<dbReference type="PANTHER" id="PTHR43347:SF3">
    <property type="entry name" value="ACYL-COA SYNTHETASE SHORT-CHAIN FAMILY MEMBER 3, MITOCHONDRIAL"/>
    <property type="match status" value="1"/>
</dbReference>
<evidence type="ECO:0000256" key="3">
    <source>
        <dbReference type="ARBA" id="ARBA00012985"/>
    </source>
</evidence>
<gene>
    <name evidence="13" type="primary">Acss3</name>
    <name evidence="13" type="ORF">Bhyg_14430</name>
</gene>
<dbReference type="OrthoDB" id="1706066at2759"/>
<organism evidence="13 14">
    <name type="scientific">Pseudolycoriella hygida</name>
    <dbReference type="NCBI Taxonomy" id="35572"/>
    <lineage>
        <taxon>Eukaryota</taxon>
        <taxon>Metazoa</taxon>
        <taxon>Ecdysozoa</taxon>
        <taxon>Arthropoda</taxon>
        <taxon>Hexapoda</taxon>
        <taxon>Insecta</taxon>
        <taxon>Pterygota</taxon>
        <taxon>Neoptera</taxon>
        <taxon>Endopterygota</taxon>
        <taxon>Diptera</taxon>
        <taxon>Nematocera</taxon>
        <taxon>Sciaroidea</taxon>
        <taxon>Sciaridae</taxon>
        <taxon>Pseudolycoriella</taxon>
    </lineage>
</organism>
<dbReference type="InterPro" id="IPR042099">
    <property type="entry name" value="ANL_N_sf"/>
</dbReference>
<accession>A0A9Q0MQL7</accession>
<comment type="catalytic activity">
    <reaction evidence="8">
        <text>butanoate + ATP + CoA = butanoyl-CoA + AMP + diphosphate</text>
        <dbReference type="Rhea" id="RHEA:46172"/>
        <dbReference type="ChEBI" id="CHEBI:17968"/>
        <dbReference type="ChEBI" id="CHEBI:30616"/>
        <dbReference type="ChEBI" id="CHEBI:33019"/>
        <dbReference type="ChEBI" id="CHEBI:57287"/>
        <dbReference type="ChEBI" id="CHEBI:57371"/>
        <dbReference type="ChEBI" id="CHEBI:456215"/>
    </reaction>
    <physiologicalReaction direction="left-to-right" evidence="8">
        <dbReference type="Rhea" id="RHEA:46173"/>
    </physiologicalReaction>
</comment>
<evidence type="ECO:0000256" key="7">
    <source>
        <dbReference type="ARBA" id="ARBA00042755"/>
    </source>
</evidence>
<dbReference type="Gene3D" id="3.30.300.30">
    <property type="match status" value="1"/>
</dbReference>
<keyword evidence="14" id="KW-1185">Reference proteome</keyword>
<dbReference type="Gene3D" id="3.40.50.12780">
    <property type="entry name" value="N-terminal domain of ligase-like"/>
    <property type="match status" value="1"/>
</dbReference>
<evidence type="ECO:0000256" key="1">
    <source>
        <dbReference type="ARBA" id="ARBA00001884"/>
    </source>
</evidence>
<dbReference type="InterPro" id="IPR032387">
    <property type="entry name" value="ACAS_N"/>
</dbReference>
<reference evidence="13" key="1">
    <citation type="submission" date="2022-07" db="EMBL/GenBank/DDBJ databases">
        <authorList>
            <person name="Trinca V."/>
            <person name="Uliana J.V.C."/>
            <person name="Torres T.T."/>
            <person name="Ward R.J."/>
            <person name="Monesi N."/>
        </authorList>
    </citation>
    <scope>NUCLEOTIDE SEQUENCE</scope>
    <source>
        <strain evidence="13">HSMRA1968</strain>
        <tissue evidence="13">Whole embryos</tissue>
    </source>
</reference>
<proteinExistence type="inferred from homology"/>
<dbReference type="EC" id="6.2.1.17" evidence="3"/>
<evidence type="ECO:0000256" key="9">
    <source>
        <dbReference type="ARBA" id="ARBA00049004"/>
    </source>
</evidence>
<dbReference type="FunFam" id="3.40.50.12780:FF:000011">
    <property type="entry name" value="Acetyl-coenzyme A synthetase 2-like, mitochondrial"/>
    <property type="match status" value="1"/>
</dbReference>
<dbReference type="EMBL" id="WJQU01000004">
    <property type="protein sequence ID" value="KAJ6635844.1"/>
    <property type="molecule type" value="Genomic_DNA"/>
</dbReference>
<feature type="domain" description="Acetyl-coenzyme A synthetase N-terminal" evidence="12">
    <location>
        <begin position="29"/>
        <end position="84"/>
    </location>
</feature>
<dbReference type="Proteomes" id="UP001151699">
    <property type="component" value="Chromosome C"/>
</dbReference>
<comment type="catalytic activity">
    <reaction evidence="1">
        <text>acetate + ATP + CoA = acetyl-CoA + AMP + diphosphate</text>
        <dbReference type="Rhea" id="RHEA:23176"/>
        <dbReference type="ChEBI" id="CHEBI:30089"/>
        <dbReference type="ChEBI" id="CHEBI:30616"/>
        <dbReference type="ChEBI" id="CHEBI:33019"/>
        <dbReference type="ChEBI" id="CHEBI:57287"/>
        <dbReference type="ChEBI" id="CHEBI:57288"/>
        <dbReference type="ChEBI" id="CHEBI:456215"/>
        <dbReference type="EC" id="6.2.1.1"/>
    </reaction>
    <physiologicalReaction direction="left-to-right" evidence="1">
        <dbReference type="Rhea" id="RHEA:23177"/>
    </physiologicalReaction>
</comment>
<evidence type="ECO:0000256" key="2">
    <source>
        <dbReference type="ARBA" id="ARBA00006432"/>
    </source>
</evidence>
<dbReference type="Pfam" id="PF13193">
    <property type="entry name" value="AMP-binding_C"/>
    <property type="match status" value="1"/>
</dbReference>
<dbReference type="InterPro" id="IPR025110">
    <property type="entry name" value="AMP-bd_C"/>
</dbReference>
<sequence length="669" mass="74145">MLNSSSGPSSKNCDSTFCGYRNGIPNSTYLSEYERSIKEPEEFWSEIGKKTVHWDKPFEKVLDNSNPPFTKWYSGGYLNACYNAIDRHVLAGKGEKVAFIHDSPMTNTIRHVTYKELQDSVSRLAGGLQKLGVTKGDKIIIYMPLIPEAVIAMLATVRLGAVHSVVFGGFAASELSARIEHAEPKIVIAANCGVEPTKVIRYLDILHDALAMSTWQPICSVIYQRYNILSSAIDPKTDILWETILKLNDPVKCVPVESNDPLYLLYTSGTTDKPKGVQRPTGGHLVSLMYSCTAIYGLKPDDVWWAASDLGWVVGHSYICYGPLLFGATIVMYEGKPDRTPDPGQYFRIIEQHKVSALFSVPTAFRVIRRVDPEIKFGSKYSTKSLRTIFIAGEHCDLETKNWMEKIFKVPVLNHWWQTETGSAITATCLGLNQSLNVPNLTTGLPYLGYDIKVVRADGTRAQPNELGRIVIKLPLPPGNMSTLYKNEELFQKTYFQKYPGYYDTMDAGYINENGYVFVTARDDDVINVAGHRISTASLEDAVLRHPDVADAAVFGVPEPTKGEVPCCLYVTKSGVTKTSAKLSVELINITREIIGPIAAFRLVAAVQALPRTRSGKTMRKVMADLARNKQVIVPATIEDAFVFSDIKRALQELGYATTAPDPQISGKE</sequence>
<dbReference type="GO" id="GO:0050218">
    <property type="term" value="F:propionate-CoA ligase activity"/>
    <property type="evidence" value="ECO:0007669"/>
    <property type="project" value="UniProtKB-EC"/>
</dbReference>
<comment type="similarity">
    <text evidence="2">Belongs to the ATP-dependent AMP-binding enzyme family.</text>
</comment>
<feature type="domain" description="AMP-dependent synthetase/ligase" evidence="10">
    <location>
        <begin position="91"/>
        <end position="475"/>
    </location>
</feature>
<protein>
    <recommendedName>
        <fullName evidence="6">Acyl-CoA synthetase short-chain family member 3, mitochondrial</fullName>
        <ecNumber evidence="4">6.2.1.1</ecNumber>
        <ecNumber evidence="3">6.2.1.17</ecNumber>
    </recommendedName>
    <alternativeName>
        <fullName evidence="7">Acetate--CoA ligase 3</fullName>
    </alternativeName>
    <alternativeName>
        <fullName evidence="5">Propionate--CoA ligase</fullName>
    </alternativeName>
</protein>
<evidence type="ECO:0000259" key="10">
    <source>
        <dbReference type="Pfam" id="PF00501"/>
    </source>
</evidence>
<evidence type="ECO:0000256" key="8">
    <source>
        <dbReference type="ARBA" id="ARBA00047935"/>
    </source>
</evidence>
<dbReference type="AlphaFoldDB" id="A0A9Q0MQL7"/>
<dbReference type="Pfam" id="PF00501">
    <property type="entry name" value="AMP-binding"/>
    <property type="match status" value="1"/>
</dbReference>
<feature type="domain" description="AMP-binding enzyme C-terminal" evidence="11">
    <location>
        <begin position="539"/>
        <end position="617"/>
    </location>
</feature>
<evidence type="ECO:0000313" key="13">
    <source>
        <dbReference type="EMBL" id="KAJ6635844.1"/>
    </source>
</evidence>
<evidence type="ECO:0000256" key="5">
    <source>
        <dbReference type="ARBA" id="ARBA00029726"/>
    </source>
</evidence>
<comment type="caution">
    <text evidence="13">The sequence shown here is derived from an EMBL/GenBank/DDBJ whole genome shotgun (WGS) entry which is preliminary data.</text>
</comment>
<evidence type="ECO:0000259" key="12">
    <source>
        <dbReference type="Pfam" id="PF16177"/>
    </source>
</evidence>
<dbReference type="InterPro" id="IPR000873">
    <property type="entry name" value="AMP-dep_synth/lig_dom"/>
</dbReference>
<comment type="catalytic activity">
    <reaction evidence="9">
        <text>propanoate + ATP + CoA = propanoyl-CoA + AMP + diphosphate</text>
        <dbReference type="Rhea" id="RHEA:20373"/>
        <dbReference type="ChEBI" id="CHEBI:17272"/>
        <dbReference type="ChEBI" id="CHEBI:30616"/>
        <dbReference type="ChEBI" id="CHEBI:33019"/>
        <dbReference type="ChEBI" id="CHEBI:57287"/>
        <dbReference type="ChEBI" id="CHEBI:57392"/>
        <dbReference type="ChEBI" id="CHEBI:456215"/>
        <dbReference type="EC" id="6.2.1.17"/>
    </reaction>
    <physiologicalReaction direction="left-to-right" evidence="9">
        <dbReference type="Rhea" id="RHEA:20374"/>
    </physiologicalReaction>
</comment>
<dbReference type="SUPFAM" id="SSF56801">
    <property type="entry name" value="Acetyl-CoA synthetase-like"/>
    <property type="match status" value="1"/>
</dbReference>
<dbReference type="EC" id="6.2.1.1" evidence="4"/>